<dbReference type="PANTHER" id="PTHR23122">
    <property type="entry name" value="MEMBRANE-ASSOCIATED GUANYLATE KINASE MAGUK"/>
    <property type="match status" value="1"/>
</dbReference>
<dbReference type="InterPro" id="IPR050716">
    <property type="entry name" value="MAGUK"/>
</dbReference>
<name>A0A183AZ13_9TREM</name>
<dbReference type="InterPro" id="IPR008144">
    <property type="entry name" value="Guanylate_kin-like_dom"/>
</dbReference>
<evidence type="ECO:0000313" key="4">
    <source>
        <dbReference type="WBParaSite" id="ECPE_0001223401-mRNA-1"/>
    </source>
</evidence>
<sequence>MRATGLMPFVIFISPPERVDELRRLQKQLGLKVNCSDMELKSCIETSRKMEVRYGHWFDKVIIPETLDITVTELRTIATRLEREPSWVPRHWLY</sequence>
<evidence type="ECO:0000313" key="2">
    <source>
        <dbReference type="EMBL" id="VDP89451.1"/>
    </source>
</evidence>
<keyword evidence="3" id="KW-1185">Reference proteome</keyword>
<dbReference type="OrthoDB" id="43580at2759"/>
<dbReference type="Proteomes" id="UP000272942">
    <property type="component" value="Unassembled WGS sequence"/>
</dbReference>
<dbReference type="WBParaSite" id="ECPE_0001223401-mRNA-1">
    <property type="protein sequence ID" value="ECPE_0001223401-mRNA-1"/>
    <property type="gene ID" value="ECPE_0001223401"/>
</dbReference>
<dbReference type="Gene3D" id="3.40.50.300">
    <property type="entry name" value="P-loop containing nucleotide triphosphate hydrolases"/>
    <property type="match status" value="1"/>
</dbReference>
<evidence type="ECO:0000313" key="3">
    <source>
        <dbReference type="Proteomes" id="UP000272942"/>
    </source>
</evidence>
<dbReference type="AlphaFoldDB" id="A0A183AZ13"/>
<protein>
    <submittedName>
        <fullName evidence="4">Guanylate kinase-like domain-containing protein</fullName>
    </submittedName>
</protein>
<dbReference type="PROSITE" id="PS50052">
    <property type="entry name" value="GUANYLATE_KINASE_2"/>
    <property type="match status" value="1"/>
</dbReference>
<gene>
    <name evidence="2" type="ORF">ECPE_LOCUS12198</name>
</gene>
<evidence type="ECO:0000259" key="1">
    <source>
        <dbReference type="PROSITE" id="PS50052"/>
    </source>
</evidence>
<accession>A0A183AZ13</accession>
<dbReference type="SUPFAM" id="SSF52540">
    <property type="entry name" value="P-loop containing nucleoside triphosphate hydrolases"/>
    <property type="match status" value="1"/>
</dbReference>
<dbReference type="EMBL" id="UZAN01052370">
    <property type="protein sequence ID" value="VDP89451.1"/>
    <property type="molecule type" value="Genomic_DNA"/>
</dbReference>
<feature type="domain" description="Guanylate kinase-like" evidence="1">
    <location>
        <begin position="1"/>
        <end position="79"/>
    </location>
</feature>
<organism evidence="4">
    <name type="scientific">Echinostoma caproni</name>
    <dbReference type="NCBI Taxonomy" id="27848"/>
    <lineage>
        <taxon>Eukaryota</taxon>
        <taxon>Metazoa</taxon>
        <taxon>Spiralia</taxon>
        <taxon>Lophotrochozoa</taxon>
        <taxon>Platyhelminthes</taxon>
        <taxon>Trematoda</taxon>
        <taxon>Digenea</taxon>
        <taxon>Plagiorchiida</taxon>
        <taxon>Echinostomata</taxon>
        <taxon>Echinostomatoidea</taxon>
        <taxon>Echinostomatidae</taxon>
        <taxon>Echinostoma</taxon>
    </lineage>
</organism>
<proteinExistence type="predicted"/>
<dbReference type="InterPro" id="IPR027417">
    <property type="entry name" value="P-loop_NTPase"/>
</dbReference>
<reference evidence="2 3" key="2">
    <citation type="submission" date="2018-11" db="EMBL/GenBank/DDBJ databases">
        <authorList>
            <consortium name="Pathogen Informatics"/>
        </authorList>
    </citation>
    <scope>NUCLEOTIDE SEQUENCE [LARGE SCALE GENOMIC DNA]</scope>
    <source>
        <strain evidence="2 3">Egypt</strain>
    </source>
</reference>
<reference evidence="4" key="1">
    <citation type="submission" date="2016-06" db="UniProtKB">
        <authorList>
            <consortium name="WormBaseParasite"/>
        </authorList>
    </citation>
    <scope>IDENTIFICATION</scope>
</reference>